<gene>
    <name evidence="1" type="ORF">DSM104440_02417</name>
</gene>
<dbReference type="InterPro" id="IPR008318">
    <property type="entry name" value="UCP030820"/>
</dbReference>
<dbReference type="PIRSF" id="PIRSF030820">
    <property type="entry name" value="UCP030820"/>
    <property type="match status" value="1"/>
</dbReference>
<accession>A0A6M4H8S2</accession>
<proteinExistence type="predicted"/>
<evidence type="ECO:0000313" key="1">
    <source>
        <dbReference type="EMBL" id="QJR15595.1"/>
    </source>
</evidence>
<dbReference type="InParanoid" id="A0A6M4H8S2"/>
<dbReference type="KEGG" id="upl:DSM104440_02417"/>
<evidence type="ECO:0008006" key="3">
    <source>
        <dbReference type="Google" id="ProtNLM"/>
    </source>
</evidence>
<sequence>MPDVTLPTLVFRRGDVEADPWTFIGLDGIDPLAPLPDGPVAVPLSQWRLQRASLCARHGRVGVWLAPDDDPQLLADDFGLLTLVAIRFPKFTDGRGYSTAVVVRRNGYKGELRAFGDIGLDQVFYLSRCGFDAFSLKPGLDPGDAARHLRDFGNTYQAAVDNPLPLFRRRQLARGAA</sequence>
<protein>
    <recommendedName>
        <fullName evidence="3">Oxidoreductase</fullName>
    </recommendedName>
</protein>
<keyword evidence="2" id="KW-1185">Reference proteome</keyword>
<dbReference type="RefSeq" id="WP_171163004.1">
    <property type="nucleotide sequence ID" value="NZ_CP053073.1"/>
</dbReference>
<dbReference type="Proteomes" id="UP000503096">
    <property type="component" value="Chromosome"/>
</dbReference>
<dbReference type="EMBL" id="CP053073">
    <property type="protein sequence ID" value="QJR15595.1"/>
    <property type="molecule type" value="Genomic_DNA"/>
</dbReference>
<evidence type="ECO:0000313" key="2">
    <source>
        <dbReference type="Proteomes" id="UP000503096"/>
    </source>
</evidence>
<organism evidence="1 2">
    <name type="scientific">Usitatibacter palustris</name>
    <dbReference type="NCBI Taxonomy" id="2732487"/>
    <lineage>
        <taxon>Bacteria</taxon>
        <taxon>Pseudomonadati</taxon>
        <taxon>Pseudomonadota</taxon>
        <taxon>Betaproteobacteria</taxon>
        <taxon>Nitrosomonadales</taxon>
        <taxon>Usitatibacteraceae</taxon>
        <taxon>Usitatibacter</taxon>
    </lineage>
</organism>
<dbReference type="Pfam" id="PF06073">
    <property type="entry name" value="DUF934"/>
    <property type="match status" value="1"/>
</dbReference>
<name>A0A6M4H8S2_9PROT</name>
<reference evidence="1 2" key="1">
    <citation type="submission" date="2020-04" db="EMBL/GenBank/DDBJ databases">
        <title>Usitatibacter rugosus gen. nov., sp. nov. and Usitatibacter palustris sp. nov., novel members of Usitatibacteraceae fam. nov. within the order Nitrosomonadales isolated from soil.</title>
        <authorList>
            <person name="Huber K.J."/>
            <person name="Neumann-Schaal M."/>
            <person name="Geppert A."/>
            <person name="Luckner M."/>
            <person name="Wanner G."/>
            <person name="Overmann J."/>
        </authorList>
    </citation>
    <scope>NUCLEOTIDE SEQUENCE [LARGE SCALE GENOMIC DNA]</scope>
    <source>
        <strain evidence="1 2">Swamp67</strain>
    </source>
</reference>
<dbReference type="AlphaFoldDB" id="A0A6M4H8S2"/>